<dbReference type="GeneID" id="100204836"/>
<gene>
    <name evidence="10" type="primary">LOC100204836</name>
</gene>
<evidence type="ECO:0000256" key="6">
    <source>
        <dbReference type="ARBA" id="ARBA00049908"/>
    </source>
</evidence>
<keyword evidence="4" id="KW-0560">Oxidoreductase</keyword>
<dbReference type="Proteomes" id="UP001652625">
    <property type="component" value="Chromosome 03"/>
</dbReference>
<organism evidence="9 10">
    <name type="scientific">Hydra vulgaris</name>
    <name type="common">Hydra</name>
    <name type="synonym">Hydra attenuata</name>
    <dbReference type="NCBI Taxonomy" id="6087"/>
    <lineage>
        <taxon>Eukaryota</taxon>
        <taxon>Metazoa</taxon>
        <taxon>Cnidaria</taxon>
        <taxon>Hydrozoa</taxon>
        <taxon>Hydroidolina</taxon>
        <taxon>Anthoathecata</taxon>
        <taxon>Aplanulata</taxon>
        <taxon>Hydridae</taxon>
        <taxon>Hydra</taxon>
    </lineage>
</organism>
<feature type="domain" description="FAD-binding FR-type" evidence="8">
    <location>
        <begin position="270"/>
        <end position="414"/>
    </location>
</feature>
<dbReference type="SUPFAM" id="SSF52343">
    <property type="entry name" value="Ferredoxin reductase-like, C-terminal NADP-linked domain"/>
    <property type="match status" value="1"/>
</dbReference>
<evidence type="ECO:0000313" key="10">
    <source>
        <dbReference type="RefSeq" id="XP_065649134.1"/>
    </source>
</evidence>
<dbReference type="InterPro" id="IPR013130">
    <property type="entry name" value="Fe3_Rdtase_TM_dom"/>
</dbReference>
<dbReference type="SUPFAM" id="SSF63380">
    <property type="entry name" value="Riboflavin synthase domain-like"/>
    <property type="match status" value="1"/>
</dbReference>
<feature type="transmembrane region" description="Helical" evidence="7">
    <location>
        <begin position="163"/>
        <end position="183"/>
    </location>
</feature>
<keyword evidence="2 7" id="KW-0812">Transmembrane</keyword>
<feature type="transmembrane region" description="Helical" evidence="7">
    <location>
        <begin position="12"/>
        <end position="36"/>
    </location>
</feature>
<dbReference type="InterPro" id="IPR013121">
    <property type="entry name" value="Fe_red_NAD-bd_6"/>
</dbReference>
<feature type="transmembrane region" description="Helical" evidence="7">
    <location>
        <begin position="190"/>
        <end position="211"/>
    </location>
</feature>
<dbReference type="PROSITE" id="PS51384">
    <property type="entry name" value="FAD_FR"/>
    <property type="match status" value="1"/>
</dbReference>
<dbReference type="Pfam" id="PF08022">
    <property type="entry name" value="FAD_binding_8"/>
    <property type="match status" value="1"/>
</dbReference>
<evidence type="ECO:0000259" key="8">
    <source>
        <dbReference type="PROSITE" id="PS51384"/>
    </source>
</evidence>
<evidence type="ECO:0000313" key="9">
    <source>
        <dbReference type="Proteomes" id="UP001652625"/>
    </source>
</evidence>
<comment type="catalytic activity">
    <reaction evidence="6">
        <text>NADPH + 2 O2 = 2 superoxide + NADP(+) + H(+)</text>
        <dbReference type="Rhea" id="RHEA:63180"/>
        <dbReference type="ChEBI" id="CHEBI:15378"/>
        <dbReference type="ChEBI" id="CHEBI:15379"/>
        <dbReference type="ChEBI" id="CHEBI:18421"/>
        <dbReference type="ChEBI" id="CHEBI:57783"/>
        <dbReference type="ChEBI" id="CHEBI:58349"/>
    </reaction>
</comment>
<keyword evidence="9" id="KW-1185">Reference proteome</keyword>
<evidence type="ECO:0000256" key="3">
    <source>
        <dbReference type="ARBA" id="ARBA00022989"/>
    </source>
</evidence>
<dbReference type="PANTHER" id="PTHR11972:SF206">
    <property type="entry name" value="NADPH OXIDASE 4"/>
    <property type="match status" value="1"/>
</dbReference>
<evidence type="ECO:0000256" key="2">
    <source>
        <dbReference type="ARBA" id="ARBA00022692"/>
    </source>
</evidence>
<sequence length="582" mass="67132">MGINIRSMVQNNFLKTIILAGWLTINIYLFTSTYLLYYKSDKYHYLYMVLKESICVSRACAMAINFNLALILIPMCKTIISWIRTKLLKYLHSNPRRLVNHLKGLHILCAFTMCILSVIHTLSHLVNSLRFHLNFTEAIEAINVASSKKDTTLWLVLSKVPGWTGVVMLVLLAIIVLTSFQAVRRQNYEVFWYTHHLTIAFLILACIHGFGKITKFQTNLDKNPRECHSLLRKMWEENTTICLEAPTFEPNVPQTWKWIVGPLCLYIIDRIIRLLRAVKDCQVANVILHEDKMIELHMLKKGFKSKPGQYILLQCPDISDLEWHAFTLTKCPTNDGGDETFSVNMKVAGDWTKKLKAKFFKCINTKGIFMQRVGDNCIINIDKSIVYDNENEENDENVLPIIRVDGPYGSPNEDCFRYPINISVAAGIGITPFAAVLNKLRSLDPKLVDKNFKMKRMHLVWACRDIQEFTWFLQLMFDTVKHLNSIDMGDLLVCHLFVTRGANLTTEDPSMADYKIQWLQKRLRYGRPDFEDILKKISLNHYKTRVGVFFCGPGPLGKVLYDACKSVNFRGNSFIFHKESFA</sequence>
<dbReference type="InterPro" id="IPR013112">
    <property type="entry name" value="FAD-bd_8"/>
</dbReference>
<evidence type="ECO:0000256" key="1">
    <source>
        <dbReference type="ARBA" id="ARBA00004141"/>
    </source>
</evidence>
<protein>
    <submittedName>
        <fullName evidence="10">NADPH oxidase 4 isoform X5</fullName>
    </submittedName>
</protein>
<keyword evidence="3 7" id="KW-1133">Transmembrane helix</keyword>
<dbReference type="Pfam" id="PF01794">
    <property type="entry name" value="Ferric_reduct"/>
    <property type="match status" value="1"/>
</dbReference>
<accession>A0ABM4BJB4</accession>
<keyword evidence="5 7" id="KW-0472">Membrane</keyword>
<dbReference type="Pfam" id="PF08030">
    <property type="entry name" value="NAD_binding_6"/>
    <property type="match status" value="1"/>
</dbReference>
<dbReference type="InterPro" id="IPR039261">
    <property type="entry name" value="FNR_nucleotide-bd"/>
</dbReference>
<dbReference type="CDD" id="cd06186">
    <property type="entry name" value="NOX_Duox_like_FAD_NADP"/>
    <property type="match status" value="1"/>
</dbReference>
<dbReference type="RefSeq" id="XP_065649134.1">
    <property type="nucleotide sequence ID" value="XM_065793062.1"/>
</dbReference>
<evidence type="ECO:0000256" key="5">
    <source>
        <dbReference type="ARBA" id="ARBA00023136"/>
    </source>
</evidence>
<feature type="transmembrane region" description="Helical" evidence="7">
    <location>
        <begin position="104"/>
        <end position="126"/>
    </location>
</feature>
<dbReference type="PRINTS" id="PR00466">
    <property type="entry name" value="GP91PHOX"/>
</dbReference>
<feature type="transmembrane region" description="Helical" evidence="7">
    <location>
        <begin position="56"/>
        <end position="83"/>
    </location>
</feature>
<proteinExistence type="predicted"/>
<evidence type="ECO:0000256" key="4">
    <source>
        <dbReference type="ARBA" id="ARBA00023002"/>
    </source>
</evidence>
<dbReference type="InterPro" id="IPR050369">
    <property type="entry name" value="RBOH/FRE"/>
</dbReference>
<comment type="subcellular location">
    <subcellularLocation>
        <location evidence="1">Membrane</location>
        <topology evidence="1">Multi-pass membrane protein</topology>
    </subcellularLocation>
</comment>
<reference evidence="10" key="1">
    <citation type="submission" date="2025-08" db="UniProtKB">
        <authorList>
            <consortium name="RefSeq"/>
        </authorList>
    </citation>
    <scope>IDENTIFICATION</scope>
</reference>
<dbReference type="SFLD" id="SFLDG01168">
    <property type="entry name" value="Ferric_reductase_subgroup_(FRE"/>
    <property type="match status" value="1"/>
</dbReference>
<evidence type="ECO:0000256" key="7">
    <source>
        <dbReference type="SAM" id="Phobius"/>
    </source>
</evidence>
<dbReference type="InterPro" id="IPR017927">
    <property type="entry name" value="FAD-bd_FR_type"/>
</dbReference>
<dbReference type="Gene3D" id="3.40.50.80">
    <property type="entry name" value="Nucleotide-binding domain of ferredoxin-NADP reductase (FNR) module"/>
    <property type="match status" value="1"/>
</dbReference>
<dbReference type="InterPro" id="IPR017938">
    <property type="entry name" value="Riboflavin_synthase-like_b-brl"/>
</dbReference>
<dbReference type="SFLD" id="SFLDS00052">
    <property type="entry name" value="Ferric_Reductase_Domain"/>
    <property type="match status" value="1"/>
</dbReference>
<name>A0ABM4BJB4_HYDVU</name>
<dbReference type="PANTHER" id="PTHR11972">
    <property type="entry name" value="NADPH OXIDASE"/>
    <property type="match status" value="1"/>
</dbReference>
<dbReference type="InterPro" id="IPR000778">
    <property type="entry name" value="Cyt_b245_heavy_chain"/>
</dbReference>